<evidence type="ECO:0000256" key="2">
    <source>
        <dbReference type="ARBA" id="ARBA00022737"/>
    </source>
</evidence>
<dbReference type="PROSITE" id="PS50294">
    <property type="entry name" value="WD_REPEATS_REGION"/>
    <property type="match status" value="3"/>
</dbReference>
<dbReference type="PANTHER" id="PTHR22847">
    <property type="entry name" value="WD40 REPEAT PROTEIN"/>
    <property type="match status" value="1"/>
</dbReference>
<feature type="repeat" description="WD" evidence="3">
    <location>
        <begin position="545"/>
        <end position="586"/>
    </location>
</feature>
<feature type="repeat" description="WD" evidence="3">
    <location>
        <begin position="459"/>
        <end position="500"/>
    </location>
</feature>
<dbReference type="PROSITE" id="PS00678">
    <property type="entry name" value="WD_REPEATS_1"/>
    <property type="match status" value="4"/>
</dbReference>
<feature type="transmembrane region" description="Helical" evidence="4">
    <location>
        <begin position="95"/>
        <end position="115"/>
    </location>
</feature>
<dbReference type="Proteomes" id="UP000290288">
    <property type="component" value="Unassembled WGS sequence"/>
</dbReference>
<dbReference type="GO" id="GO:0005634">
    <property type="term" value="C:nucleus"/>
    <property type="evidence" value="ECO:0007669"/>
    <property type="project" value="TreeGrafter"/>
</dbReference>
<keyword evidence="2" id="KW-0677">Repeat</keyword>
<dbReference type="Pfam" id="PF00400">
    <property type="entry name" value="WD40"/>
    <property type="match status" value="4"/>
</dbReference>
<feature type="non-terminal residue" evidence="5">
    <location>
        <position position="1"/>
    </location>
</feature>
<accession>A0A4Q2D7L9</accession>
<dbReference type="STRING" id="2316362.A0A4Q2D7L9"/>
<keyword evidence="4" id="KW-0472">Membrane</keyword>
<dbReference type="PANTHER" id="PTHR22847:SF637">
    <property type="entry name" value="WD REPEAT DOMAIN 5B"/>
    <property type="match status" value="1"/>
</dbReference>
<dbReference type="EMBL" id="SDEE01000679">
    <property type="protein sequence ID" value="RXW14586.1"/>
    <property type="molecule type" value="Genomic_DNA"/>
</dbReference>
<dbReference type="InterPro" id="IPR001680">
    <property type="entry name" value="WD40_rpt"/>
</dbReference>
<keyword evidence="4" id="KW-1133">Transmembrane helix</keyword>
<dbReference type="OrthoDB" id="538223at2759"/>
<dbReference type="InterPro" id="IPR019775">
    <property type="entry name" value="WD40_repeat_CS"/>
</dbReference>
<organism evidence="5 6">
    <name type="scientific">Candolleomyces aberdarensis</name>
    <dbReference type="NCBI Taxonomy" id="2316362"/>
    <lineage>
        <taxon>Eukaryota</taxon>
        <taxon>Fungi</taxon>
        <taxon>Dikarya</taxon>
        <taxon>Basidiomycota</taxon>
        <taxon>Agaricomycotina</taxon>
        <taxon>Agaricomycetes</taxon>
        <taxon>Agaricomycetidae</taxon>
        <taxon>Agaricales</taxon>
        <taxon>Agaricineae</taxon>
        <taxon>Psathyrellaceae</taxon>
        <taxon>Candolleomyces</taxon>
    </lineage>
</organism>
<feature type="repeat" description="WD" evidence="3">
    <location>
        <begin position="426"/>
        <end position="457"/>
    </location>
</feature>
<proteinExistence type="predicted"/>
<protein>
    <submittedName>
        <fullName evidence="5">Uncharacterized protein</fullName>
    </submittedName>
</protein>
<keyword evidence="4" id="KW-0812">Transmembrane</keyword>
<dbReference type="AlphaFoldDB" id="A0A4Q2D7L9"/>
<dbReference type="SUPFAM" id="SSF50978">
    <property type="entry name" value="WD40 repeat-like"/>
    <property type="match status" value="1"/>
</dbReference>
<dbReference type="InterPro" id="IPR020472">
    <property type="entry name" value="WD40_PAC1"/>
</dbReference>
<name>A0A4Q2D7L9_9AGAR</name>
<dbReference type="InterPro" id="IPR036322">
    <property type="entry name" value="WD40_repeat_dom_sf"/>
</dbReference>
<dbReference type="Gene3D" id="2.130.10.10">
    <property type="entry name" value="YVTN repeat-like/Quinoprotein amine dehydrogenase"/>
    <property type="match status" value="1"/>
</dbReference>
<sequence length="602" mass="66876">DECEDKDAVRLFVAAILLQKPTIPLKFFLTSRPEISLRESFEASTRHGWLHLHEIEASIVKADILLYLNDRFRCIPKVYQHYQAKSNWPPPEIQVIADVSGALFIIAATMVAYIATYSGNSLKRFQELGKPSANVQLSGIETLYSTILLEAFKDLEQEEADVIHSCLLLLVTAQRPVSVKDYAKLLGTDTSAIQAAFKSLHSVVQVPDEGSDDALISIFHASFVDYLTSEKCHSKQWAINKTAAHSTTAEMCFTVMDTMLCFGISGAKTSYQSNDNQPEPLELASELAYACTAWGDHVLYTGVTEPLQQKIWDFVKTEKFLHWLEALSVLKNVKYAHNILWQISKKLISTNLASLLNNIGDFVHNFYPAISHSAPHLYLSAVPFYAATKQPIQAFLEFHSVPIIHHNLAHRQEILRIPTQQHSECVVFSPDGKYMASGLENGNIQLWNAQTGQPALEPMEGHYGSVRTVAFSPDGKYIASGSDDKTIRLWDAHTGQPALEPMKGHAEQVTSVVFSFDGKYIVSGSNDKTIRLWNAQTGQPELKPIEGHTSSVRSVAFSPSGKYIVSGSQDKTIRLWDAQTGQPALKPMKGHTYSVRSVGLLS</sequence>
<dbReference type="InterPro" id="IPR015943">
    <property type="entry name" value="WD40/YVTN_repeat-like_dom_sf"/>
</dbReference>
<gene>
    <name evidence="5" type="ORF">EST38_g11268</name>
</gene>
<dbReference type="SMART" id="SM00320">
    <property type="entry name" value="WD40"/>
    <property type="match status" value="4"/>
</dbReference>
<dbReference type="GO" id="GO:1990234">
    <property type="term" value="C:transferase complex"/>
    <property type="evidence" value="ECO:0007669"/>
    <property type="project" value="UniProtKB-ARBA"/>
</dbReference>
<feature type="repeat" description="WD" evidence="3">
    <location>
        <begin position="502"/>
        <end position="543"/>
    </location>
</feature>
<dbReference type="CDD" id="cd00200">
    <property type="entry name" value="WD40"/>
    <property type="match status" value="1"/>
</dbReference>
<dbReference type="PROSITE" id="PS50082">
    <property type="entry name" value="WD_REPEATS_2"/>
    <property type="match status" value="4"/>
</dbReference>
<evidence type="ECO:0000256" key="1">
    <source>
        <dbReference type="ARBA" id="ARBA00022574"/>
    </source>
</evidence>
<dbReference type="PRINTS" id="PR00320">
    <property type="entry name" value="GPROTEINBRPT"/>
</dbReference>
<keyword evidence="6" id="KW-1185">Reference proteome</keyword>
<evidence type="ECO:0000313" key="5">
    <source>
        <dbReference type="EMBL" id="RXW14586.1"/>
    </source>
</evidence>
<comment type="caution">
    <text evidence="5">The sequence shown here is derived from an EMBL/GenBank/DDBJ whole genome shotgun (WGS) entry which is preliminary data.</text>
</comment>
<keyword evidence="1 3" id="KW-0853">WD repeat</keyword>
<evidence type="ECO:0000256" key="3">
    <source>
        <dbReference type="PROSITE-ProRule" id="PRU00221"/>
    </source>
</evidence>
<evidence type="ECO:0000256" key="4">
    <source>
        <dbReference type="SAM" id="Phobius"/>
    </source>
</evidence>
<reference evidence="5 6" key="1">
    <citation type="submission" date="2019-01" db="EMBL/GenBank/DDBJ databases">
        <title>Draft genome sequence of Psathyrella aberdarensis IHI B618.</title>
        <authorList>
            <person name="Buettner E."/>
            <person name="Kellner H."/>
        </authorList>
    </citation>
    <scope>NUCLEOTIDE SEQUENCE [LARGE SCALE GENOMIC DNA]</scope>
    <source>
        <strain evidence="5 6">IHI B618</strain>
    </source>
</reference>
<evidence type="ECO:0000313" key="6">
    <source>
        <dbReference type="Proteomes" id="UP000290288"/>
    </source>
</evidence>